<reference evidence="2 3" key="1">
    <citation type="submission" date="2021-04" db="EMBL/GenBank/DDBJ databases">
        <title>Mariniflexile gromovii gen. nov., sp. nov., a gliding bacterium isolated from the sea urchin Strongylocentrotus intermedius.</title>
        <authorList>
            <person name="Ko S."/>
            <person name="Le V."/>
            <person name="Ahn C.-Y."/>
            <person name="Oh H.-M."/>
        </authorList>
    </citation>
    <scope>NUCLEOTIDE SEQUENCE [LARGE SCALE GENOMIC DNA]</scope>
    <source>
        <strain evidence="2 3">KCTC 12570</strain>
    </source>
</reference>
<name>A0ABS4BP67_9FLAO</name>
<feature type="region of interest" description="Disordered" evidence="1">
    <location>
        <begin position="24"/>
        <end position="58"/>
    </location>
</feature>
<dbReference type="EMBL" id="JAGJCB010000001">
    <property type="protein sequence ID" value="MBP0902394.1"/>
    <property type="molecule type" value="Genomic_DNA"/>
</dbReference>
<evidence type="ECO:0000256" key="1">
    <source>
        <dbReference type="SAM" id="MobiDB-lite"/>
    </source>
</evidence>
<sequence>MPRFKKGDIQLTFTRRDGRKFTKTFHSKSSSMRAERGWTARGGKRPRFGVFNPKRRRY</sequence>
<gene>
    <name evidence="2" type="ORF">J8H85_01020</name>
</gene>
<evidence type="ECO:0000313" key="3">
    <source>
        <dbReference type="Proteomes" id="UP000670776"/>
    </source>
</evidence>
<dbReference type="Proteomes" id="UP000670776">
    <property type="component" value="Unassembled WGS sequence"/>
</dbReference>
<keyword evidence="3" id="KW-1185">Reference proteome</keyword>
<proteinExistence type="predicted"/>
<organism evidence="2 3">
    <name type="scientific">Mariniflexile gromovii</name>
    <dbReference type="NCBI Taxonomy" id="362523"/>
    <lineage>
        <taxon>Bacteria</taxon>
        <taxon>Pseudomonadati</taxon>
        <taxon>Bacteroidota</taxon>
        <taxon>Flavobacteriia</taxon>
        <taxon>Flavobacteriales</taxon>
        <taxon>Flavobacteriaceae</taxon>
        <taxon>Mariniflexile</taxon>
    </lineage>
</organism>
<comment type="caution">
    <text evidence="2">The sequence shown here is derived from an EMBL/GenBank/DDBJ whole genome shotgun (WGS) entry which is preliminary data.</text>
</comment>
<protein>
    <submittedName>
        <fullName evidence="2">Uncharacterized protein</fullName>
    </submittedName>
</protein>
<evidence type="ECO:0000313" key="2">
    <source>
        <dbReference type="EMBL" id="MBP0902394.1"/>
    </source>
</evidence>
<accession>A0ABS4BP67</accession>
<feature type="compositionally biased region" description="Basic residues" evidence="1">
    <location>
        <begin position="42"/>
        <end position="58"/>
    </location>
</feature>
<dbReference type="RefSeq" id="WP_209651775.1">
    <property type="nucleotide sequence ID" value="NZ_JAGJCB010000001.1"/>
</dbReference>